<protein>
    <submittedName>
        <fullName evidence="1">Uncharacterized protein</fullName>
    </submittedName>
</protein>
<evidence type="ECO:0000313" key="1">
    <source>
        <dbReference type="EMBL" id="KKN67585.1"/>
    </source>
</evidence>
<gene>
    <name evidence="1" type="ORF">LCGC14_0459780</name>
</gene>
<accession>A0A0F9SFC7</accession>
<dbReference type="EMBL" id="LAZR01000470">
    <property type="protein sequence ID" value="KKN67585.1"/>
    <property type="molecule type" value="Genomic_DNA"/>
</dbReference>
<name>A0A0F9SFC7_9ZZZZ</name>
<dbReference type="AlphaFoldDB" id="A0A0F9SFC7"/>
<proteinExistence type="predicted"/>
<sequence>INMVDLIEEEFNMVDDQMRYQLKDNKLYVEIAIPADLKDVVSEDNLSSSRKTYQVYSNGTNRKFIKEKEYKSLQVQINSYLSVKDSEKI</sequence>
<comment type="caution">
    <text evidence="1">The sequence shown here is derived from an EMBL/GenBank/DDBJ whole genome shotgun (WGS) entry which is preliminary data.</text>
</comment>
<reference evidence="1" key="1">
    <citation type="journal article" date="2015" name="Nature">
        <title>Complex archaea that bridge the gap between prokaryotes and eukaryotes.</title>
        <authorList>
            <person name="Spang A."/>
            <person name="Saw J.H."/>
            <person name="Jorgensen S.L."/>
            <person name="Zaremba-Niedzwiedzka K."/>
            <person name="Martijn J."/>
            <person name="Lind A.E."/>
            <person name="van Eijk R."/>
            <person name="Schleper C."/>
            <person name="Guy L."/>
            <person name="Ettema T.J."/>
        </authorList>
    </citation>
    <scope>NUCLEOTIDE SEQUENCE</scope>
</reference>
<feature type="non-terminal residue" evidence="1">
    <location>
        <position position="1"/>
    </location>
</feature>
<organism evidence="1">
    <name type="scientific">marine sediment metagenome</name>
    <dbReference type="NCBI Taxonomy" id="412755"/>
    <lineage>
        <taxon>unclassified sequences</taxon>
        <taxon>metagenomes</taxon>
        <taxon>ecological metagenomes</taxon>
    </lineage>
</organism>